<evidence type="ECO:0000313" key="2">
    <source>
        <dbReference type="Proteomes" id="UP000829398"/>
    </source>
</evidence>
<evidence type="ECO:0000313" key="1">
    <source>
        <dbReference type="EMBL" id="KAH9783824.1"/>
    </source>
</evidence>
<reference evidence="2" key="1">
    <citation type="journal article" date="2023" name="Hortic. Res.">
        <title>A chromosome-level phased genome enabling allele-level studies in sweet orange: a case study on citrus Huanglongbing tolerance.</title>
        <authorList>
            <person name="Wu B."/>
            <person name="Yu Q."/>
            <person name="Deng Z."/>
            <person name="Duan Y."/>
            <person name="Luo F."/>
            <person name="Gmitter F. Jr."/>
        </authorList>
    </citation>
    <scope>NUCLEOTIDE SEQUENCE [LARGE SCALE GENOMIC DNA]</scope>
    <source>
        <strain evidence="2">cv. Valencia</strain>
    </source>
</reference>
<sequence length="532" mass="59313">MEKKHGPSSESYVLVTILGEIVEENQLMNGDLVQLRAFSSCRCLNVKTLLCFSCCQKVMIKKMKLIKNNYCGSNDLISGIGSEEGDFDDRPPSGGIRYLAFHCSEMMLHLAAPARITRQAITAELSHGHVIRRALSTSAAATATATTDAKPITPSADRAKWNDRGPRQIIPLGQWVPKVAVGAYVTPNVTVCDGASVWPGKIYIVKQINEILAVVYVRMEKKLVTLFGAAKKAADAAAATNRSEPEVQRCADALKHLQAFPVTYDLLVSTQVGKSLRHLKKHPCEKVQNAASELLHIWKQKIVLGKETNGNKRNGSKLSVDEKFQKQTSDSNAVKSGCSTAKEKKATASIRKPSHADQAKDSMRDKIRKDLEKALSRVASEAADDEEITDRVKARDPKQVAASVERVMFEKLRPMGVAEKRKHRSIMFNMSDEKNPDLRRRVLIGEVTPERLATMTPEELASDERRQENEEIKAKFMFKCEVPEKKKGTTDQFKCSRCGKSNCNYYQMQTRSADEPMTAYVTCAECNKRWKC</sequence>
<name>A0ACB8MDE1_CITSI</name>
<protein>
    <submittedName>
        <fullName evidence="1">Transcription elongation factor TFIIS</fullName>
    </submittedName>
</protein>
<keyword evidence="2" id="KW-1185">Reference proteome</keyword>
<dbReference type="EMBL" id="CM039172">
    <property type="protein sequence ID" value="KAH9783824.1"/>
    <property type="molecule type" value="Genomic_DNA"/>
</dbReference>
<dbReference type="Proteomes" id="UP000829398">
    <property type="component" value="Chromosome 3"/>
</dbReference>
<accession>A0ACB8MDE1</accession>
<comment type="caution">
    <text evidence="1">The sequence shown here is derived from an EMBL/GenBank/DDBJ whole genome shotgun (WGS) entry which is preliminary data.</text>
</comment>
<proteinExistence type="predicted"/>
<organism evidence="1 2">
    <name type="scientific">Citrus sinensis</name>
    <name type="common">Sweet orange</name>
    <name type="synonym">Citrus aurantium var. sinensis</name>
    <dbReference type="NCBI Taxonomy" id="2711"/>
    <lineage>
        <taxon>Eukaryota</taxon>
        <taxon>Viridiplantae</taxon>
        <taxon>Streptophyta</taxon>
        <taxon>Embryophyta</taxon>
        <taxon>Tracheophyta</taxon>
        <taxon>Spermatophyta</taxon>
        <taxon>Magnoliopsida</taxon>
        <taxon>eudicotyledons</taxon>
        <taxon>Gunneridae</taxon>
        <taxon>Pentapetalae</taxon>
        <taxon>rosids</taxon>
        <taxon>malvids</taxon>
        <taxon>Sapindales</taxon>
        <taxon>Rutaceae</taxon>
        <taxon>Aurantioideae</taxon>
        <taxon>Citrus</taxon>
    </lineage>
</organism>
<keyword evidence="1" id="KW-0251">Elongation factor</keyword>
<keyword evidence="1" id="KW-0648">Protein biosynthesis</keyword>
<gene>
    <name evidence="1" type="ORF">KPL71_009457</name>
</gene>